<organism evidence="1">
    <name type="scientific">Timema californicum</name>
    <name type="common">California timema</name>
    <name type="synonym">Walking stick</name>
    <dbReference type="NCBI Taxonomy" id="61474"/>
    <lineage>
        <taxon>Eukaryota</taxon>
        <taxon>Metazoa</taxon>
        <taxon>Ecdysozoa</taxon>
        <taxon>Arthropoda</taxon>
        <taxon>Hexapoda</taxon>
        <taxon>Insecta</taxon>
        <taxon>Pterygota</taxon>
        <taxon>Neoptera</taxon>
        <taxon>Polyneoptera</taxon>
        <taxon>Phasmatodea</taxon>
        <taxon>Timematodea</taxon>
        <taxon>Timematoidea</taxon>
        <taxon>Timematidae</taxon>
        <taxon>Timema</taxon>
    </lineage>
</organism>
<proteinExistence type="predicted"/>
<reference evidence="1" key="1">
    <citation type="submission" date="2020-11" db="EMBL/GenBank/DDBJ databases">
        <authorList>
            <person name="Tran Van P."/>
        </authorList>
    </citation>
    <scope>NUCLEOTIDE SEQUENCE</scope>
</reference>
<evidence type="ECO:0000313" key="1">
    <source>
        <dbReference type="EMBL" id="CAD7574345.1"/>
    </source>
</evidence>
<name>A0A7R9P8S1_TIMCA</name>
<protein>
    <submittedName>
        <fullName evidence="1">(California timema) hypothetical protein</fullName>
    </submittedName>
</protein>
<accession>A0A7R9P8S1</accession>
<gene>
    <name evidence="1" type="ORF">TCMB3V08_LOCUS6962</name>
</gene>
<sequence>MSARAAVLVAQGIEPTTIRSFVNIQSSRVQTSVKTTTPSLPPYLQNDLLKHGCKPKRPRSCPCLKGVASQSLALVRQQASVSNQQRTAQFQLAQYPNPPLLFVSQRAGERVPVE</sequence>
<dbReference type="EMBL" id="OE182299">
    <property type="protein sequence ID" value="CAD7574345.1"/>
    <property type="molecule type" value="Genomic_DNA"/>
</dbReference>
<dbReference type="AlphaFoldDB" id="A0A7R9P8S1"/>